<dbReference type="RefSeq" id="WP_162442944.1">
    <property type="nucleotide sequence ID" value="NZ_CP048222.1"/>
</dbReference>
<dbReference type="InterPro" id="IPR029000">
    <property type="entry name" value="Cyclophilin-like_dom_sf"/>
</dbReference>
<keyword evidence="2 4" id="KW-0697">Rotamase</keyword>
<dbReference type="CDD" id="cd00317">
    <property type="entry name" value="cyclophilin"/>
    <property type="match status" value="1"/>
</dbReference>
<dbReference type="InterPro" id="IPR002130">
    <property type="entry name" value="Cyclophilin-type_PPIase_dom"/>
</dbReference>
<dbReference type="GO" id="GO:0003755">
    <property type="term" value="F:peptidyl-prolyl cis-trans isomerase activity"/>
    <property type="evidence" value="ECO:0007669"/>
    <property type="project" value="UniProtKB-UniRule"/>
</dbReference>
<feature type="domain" description="PPIase cyclophilin-type" evidence="5">
    <location>
        <begin position="28"/>
        <end position="209"/>
    </location>
</feature>
<protein>
    <recommendedName>
        <fullName evidence="4">Peptidyl-prolyl cis-trans isomerase</fullName>
        <shortName evidence="4">PPIase</shortName>
        <ecNumber evidence="4">5.2.1.8</ecNumber>
    </recommendedName>
</protein>
<dbReference type="PRINTS" id="PR00153">
    <property type="entry name" value="CSAPPISMRASE"/>
</dbReference>
<gene>
    <name evidence="6" type="ORF">GXP67_09595</name>
</gene>
<dbReference type="InterPro" id="IPR020892">
    <property type="entry name" value="Cyclophilin-type_PPIase_CS"/>
</dbReference>
<dbReference type="KEGG" id="rhoz:GXP67_09595"/>
<comment type="similarity">
    <text evidence="1 4">Belongs to the cyclophilin-type PPIase family.</text>
</comment>
<dbReference type="EMBL" id="CP048222">
    <property type="protein sequence ID" value="QHT66892.1"/>
    <property type="molecule type" value="Genomic_DNA"/>
</dbReference>
<evidence type="ECO:0000256" key="1">
    <source>
        <dbReference type="ARBA" id="ARBA00007365"/>
    </source>
</evidence>
<evidence type="ECO:0000256" key="3">
    <source>
        <dbReference type="ARBA" id="ARBA00023235"/>
    </source>
</evidence>
<dbReference type="Proteomes" id="UP000480178">
    <property type="component" value="Chromosome"/>
</dbReference>
<name>A0A6C0GGN2_9BACT</name>
<keyword evidence="4" id="KW-0732">Signal</keyword>
<accession>A0A6C0GGN2</accession>
<keyword evidence="7" id="KW-1185">Reference proteome</keyword>
<evidence type="ECO:0000313" key="7">
    <source>
        <dbReference type="Proteomes" id="UP000480178"/>
    </source>
</evidence>
<organism evidence="6 7">
    <name type="scientific">Rhodocytophaga rosea</name>
    <dbReference type="NCBI Taxonomy" id="2704465"/>
    <lineage>
        <taxon>Bacteria</taxon>
        <taxon>Pseudomonadati</taxon>
        <taxon>Bacteroidota</taxon>
        <taxon>Cytophagia</taxon>
        <taxon>Cytophagales</taxon>
        <taxon>Rhodocytophagaceae</taxon>
        <taxon>Rhodocytophaga</taxon>
    </lineage>
</organism>
<dbReference type="Pfam" id="PF00160">
    <property type="entry name" value="Pro_isomerase"/>
    <property type="match status" value="1"/>
</dbReference>
<evidence type="ECO:0000256" key="2">
    <source>
        <dbReference type="ARBA" id="ARBA00023110"/>
    </source>
</evidence>
<evidence type="ECO:0000256" key="4">
    <source>
        <dbReference type="RuleBase" id="RU363019"/>
    </source>
</evidence>
<feature type="signal peptide" evidence="4">
    <location>
        <begin position="1"/>
        <end position="19"/>
    </location>
</feature>
<dbReference type="AlphaFoldDB" id="A0A6C0GGN2"/>
<dbReference type="PANTHER" id="PTHR45625">
    <property type="entry name" value="PEPTIDYL-PROLYL CIS-TRANS ISOMERASE-RELATED"/>
    <property type="match status" value="1"/>
</dbReference>
<comment type="catalytic activity">
    <reaction evidence="4">
        <text>[protein]-peptidylproline (omega=180) = [protein]-peptidylproline (omega=0)</text>
        <dbReference type="Rhea" id="RHEA:16237"/>
        <dbReference type="Rhea" id="RHEA-COMP:10747"/>
        <dbReference type="Rhea" id="RHEA-COMP:10748"/>
        <dbReference type="ChEBI" id="CHEBI:83833"/>
        <dbReference type="ChEBI" id="CHEBI:83834"/>
        <dbReference type="EC" id="5.2.1.8"/>
    </reaction>
</comment>
<dbReference type="EC" id="5.2.1.8" evidence="4"/>
<dbReference type="GO" id="GO:0006457">
    <property type="term" value="P:protein folding"/>
    <property type="evidence" value="ECO:0007669"/>
    <property type="project" value="InterPro"/>
</dbReference>
<evidence type="ECO:0000313" key="6">
    <source>
        <dbReference type="EMBL" id="QHT66892.1"/>
    </source>
</evidence>
<feature type="chain" id="PRO_5025706328" description="Peptidyl-prolyl cis-trans isomerase" evidence="4">
    <location>
        <begin position="20"/>
        <end position="231"/>
    </location>
</feature>
<reference evidence="6 7" key="1">
    <citation type="submission" date="2020-01" db="EMBL/GenBank/DDBJ databases">
        <authorList>
            <person name="Kim M.K."/>
        </authorList>
    </citation>
    <scope>NUCLEOTIDE SEQUENCE [LARGE SCALE GENOMIC DNA]</scope>
    <source>
        <strain evidence="6 7">172606-1</strain>
    </source>
</reference>
<dbReference type="InterPro" id="IPR044666">
    <property type="entry name" value="Cyclophilin_A-like"/>
</dbReference>
<comment type="function">
    <text evidence="4">PPIases accelerate the folding of proteins. It catalyzes the cis-trans isomerization of proline imidic peptide bonds in oligopeptides.</text>
</comment>
<evidence type="ECO:0000259" key="5">
    <source>
        <dbReference type="PROSITE" id="PS50072"/>
    </source>
</evidence>
<dbReference type="Gene3D" id="2.40.100.10">
    <property type="entry name" value="Cyclophilin-like"/>
    <property type="match status" value="1"/>
</dbReference>
<dbReference type="PROSITE" id="PS50072">
    <property type="entry name" value="CSA_PPIASE_2"/>
    <property type="match status" value="1"/>
</dbReference>
<dbReference type="SUPFAM" id="SSF50891">
    <property type="entry name" value="Cyclophilin-like"/>
    <property type="match status" value="1"/>
</dbReference>
<dbReference type="PROSITE" id="PS00170">
    <property type="entry name" value="CSA_PPIASE_1"/>
    <property type="match status" value="1"/>
</dbReference>
<sequence length="231" mass="26228">MKKLLILIFILAFTQLSFAQKKSKKDYLVTLSTEYGNMYLVLFDETPKHKANFIKLAEDGFYNGTLFHRIIDGFMIQGGDPNSKTAKPGDPLGNGDVGYTIPAEFNEKLFHKKGVIAAARDNNPQKASSGCQFYIAQGKVYKEEDFEAVERRIGRVVPENYKQVYKTIGGIPHLDQNYTVYGQVIKGLEIIDTIAKQPRNEGDRPNKDIPMQVSVKKMRKKKITKEFGYTF</sequence>
<keyword evidence="3 4" id="KW-0413">Isomerase</keyword>
<dbReference type="PANTHER" id="PTHR45625:SF4">
    <property type="entry name" value="PEPTIDYLPROLYL ISOMERASE DOMAIN AND WD REPEAT-CONTAINING PROTEIN 1"/>
    <property type="match status" value="1"/>
</dbReference>
<proteinExistence type="inferred from homology"/>